<dbReference type="Gene3D" id="3.40.50.280">
    <property type="entry name" value="Cobalamin-binding domain"/>
    <property type="match status" value="1"/>
</dbReference>
<proteinExistence type="predicted"/>
<evidence type="ECO:0000313" key="4">
    <source>
        <dbReference type="EMBL" id="REI39328.1"/>
    </source>
</evidence>
<dbReference type="EMBL" id="QUAJ01000051">
    <property type="protein sequence ID" value="REI39328.1"/>
    <property type="molecule type" value="Genomic_DNA"/>
</dbReference>
<accession>A0ABX9KD77</accession>
<dbReference type="SUPFAM" id="SSF52242">
    <property type="entry name" value="Cobalamin (vitamin B12)-binding domain"/>
    <property type="match status" value="1"/>
</dbReference>
<dbReference type="PANTHER" id="PTHR45833">
    <property type="entry name" value="METHIONINE SYNTHASE"/>
    <property type="match status" value="1"/>
</dbReference>
<keyword evidence="5" id="KW-1185">Reference proteome</keyword>
<dbReference type="InterPro" id="IPR006158">
    <property type="entry name" value="Cobalamin-bd"/>
</dbReference>
<evidence type="ECO:0000256" key="2">
    <source>
        <dbReference type="ARBA" id="ARBA00023285"/>
    </source>
</evidence>
<dbReference type="Pfam" id="PF02310">
    <property type="entry name" value="B12-binding"/>
    <property type="match status" value="1"/>
</dbReference>
<organism evidence="4 5">
    <name type="scientific">Psychrilyobacter piezotolerans</name>
    <dbReference type="NCBI Taxonomy" id="2293438"/>
    <lineage>
        <taxon>Bacteria</taxon>
        <taxon>Fusobacteriati</taxon>
        <taxon>Fusobacteriota</taxon>
        <taxon>Fusobacteriia</taxon>
        <taxon>Fusobacteriales</taxon>
        <taxon>Fusobacteriaceae</taxon>
        <taxon>Psychrilyobacter</taxon>
    </lineage>
</organism>
<dbReference type="Pfam" id="PF02607">
    <property type="entry name" value="B12-binding_2"/>
    <property type="match status" value="1"/>
</dbReference>
<feature type="domain" description="B12-binding" evidence="3">
    <location>
        <begin position="241"/>
        <end position="372"/>
    </location>
</feature>
<dbReference type="PANTHER" id="PTHR45833:SF1">
    <property type="entry name" value="METHIONINE SYNTHASE"/>
    <property type="match status" value="1"/>
</dbReference>
<gene>
    <name evidence="4" type="ORF">DYH56_15245</name>
</gene>
<reference evidence="4 5" key="1">
    <citation type="submission" date="2018-08" db="EMBL/GenBank/DDBJ databases">
        <title>Draft genome sequence of Psychrilyobacter sp. strain SD5 isolated from Black Sea water.</title>
        <authorList>
            <person name="Yadav S."/>
            <person name="Villanueva L."/>
            <person name="Damste J.S.S."/>
        </authorList>
    </citation>
    <scope>NUCLEOTIDE SEQUENCE [LARGE SCALE GENOMIC DNA]</scope>
    <source>
        <strain evidence="4 5">SD5</strain>
    </source>
</reference>
<sequence length="372" mass="42808">MNKLYPSPKGDIVSYASAKEYEKNIPVMVESVNSIMTNLNSIENLIGGNPLSVMHENHIHHAKFMTNIFKLNDYELLRNTLKWVLSSYRSRGFKSKYFHKEIETWIKVINENLDSNTSSEIIKIYEWLKSTLDHVEEEISDKTNEIEYPFDSDWEKNKNKFFNLLINGNSSEALSFSKSIVHDKESLEDFYTKIITYSMYEVGLLWEKGLISVAQEHLATSIVMRIMSFLYMNFILVENIKGKAIVTASSNEYHEVGARIISDILELDGWNVIYLGANVPNEELIKIIHEEKPDFISISVAMAFNMSGVKDLISQIRSDSNLDNMKILLGGYAFTFGREAQNKIEADKIALSSCETVETARLWWDDKNEVKF</sequence>
<keyword evidence="1" id="KW-0479">Metal-binding</keyword>
<name>A0ABX9KD77_9FUSO</name>
<dbReference type="InterPro" id="IPR050554">
    <property type="entry name" value="Met_Synthase/Corrinoid"/>
</dbReference>
<keyword evidence="2" id="KW-0170">Cobalt</keyword>
<dbReference type="Gene3D" id="1.10.1240.10">
    <property type="entry name" value="Methionine synthase domain"/>
    <property type="match status" value="1"/>
</dbReference>
<dbReference type="PROSITE" id="PS51332">
    <property type="entry name" value="B12_BINDING"/>
    <property type="match status" value="1"/>
</dbReference>
<dbReference type="Proteomes" id="UP000263486">
    <property type="component" value="Unassembled WGS sequence"/>
</dbReference>
<dbReference type="InterPro" id="IPR036594">
    <property type="entry name" value="Meth_synthase_dom"/>
</dbReference>
<protein>
    <submittedName>
        <fullName evidence="4">Cobalamin B12-binding domain-containing protein</fullName>
    </submittedName>
</protein>
<evidence type="ECO:0000313" key="5">
    <source>
        <dbReference type="Proteomes" id="UP000263486"/>
    </source>
</evidence>
<dbReference type="InterPro" id="IPR003759">
    <property type="entry name" value="Cbl-bd_cap"/>
</dbReference>
<dbReference type="RefSeq" id="WP_114643719.1">
    <property type="nucleotide sequence ID" value="NZ_JAACIO010000048.1"/>
</dbReference>
<evidence type="ECO:0000259" key="3">
    <source>
        <dbReference type="PROSITE" id="PS51332"/>
    </source>
</evidence>
<comment type="caution">
    <text evidence="4">The sequence shown here is derived from an EMBL/GenBank/DDBJ whole genome shotgun (WGS) entry which is preliminary data.</text>
</comment>
<dbReference type="InterPro" id="IPR036724">
    <property type="entry name" value="Cobalamin-bd_sf"/>
</dbReference>
<evidence type="ECO:0000256" key="1">
    <source>
        <dbReference type="ARBA" id="ARBA00022723"/>
    </source>
</evidence>